<proteinExistence type="predicted"/>
<accession>A0A1Y5FCZ9</accession>
<evidence type="ECO:0008006" key="3">
    <source>
        <dbReference type="Google" id="ProtNLM"/>
    </source>
</evidence>
<gene>
    <name evidence="1" type="ORF">A9Q84_13435</name>
</gene>
<name>A0A1Y5FCZ9_9BACT</name>
<protein>
    <recommendedName>
        <fullName evidence="3">HD-GYP domain-containing protein</fullName>
    </recommendedName>
</protein>
<dbReference type="Gene3D" id="1.10.3210.10">
    <property type="entry name" value="Hypothetical protein af1432"/>
    <property type="match status" value="1"/>
</dbReference>
<organism evidence="1 2">
    <name type="scientific">Halobacteriovorax marinus</name>
    <dbReference type="NCBI Taxonomy" id="97084"/>
    <lineage>
        <taxon>Bacteria</taxon>
        <taxon>Pseudomonadati</taxon>
        <taxon>Bdellovibrionota</taxon>
        <taxon>Bacteriovoracia</taxon>
        <taxon>Bacteriovoracales</taxon>
        <taxon>Halobacteriovoraceae</taxon>
        <taxon>Halobacteriovorax</taxon>
    </lineage>
</organism>
<dbReference type="EMBL" id="MAAO01000006">
    <property type="protein sequence ID" value="OUR97321.1"/>
    <property type="molecule type" value="Genomic_DNA"/>
</dbReference>
<reference evidence="2" key="1">
    <citation type="journal article" date="2017" name="Proc. Natl. Acad. Sci. U.S.A.">
        <title>Simulation of Deepwater Horizon oil plume reveals substrate specialization within a complex community of hydrocarbon-degraders.</title>
        <authorList>
            <person name="Hu P."/>
            <person name="Dubinsky E.A."/>
            <person name="Probst A.J."/>
            <person name="Wang J."/>
            <person name="Sieber C.M.K."/>
            <person name="Tom L.M."/>
            <person name="Gardinali P."/>
            <person name="Banfield J.F."/>
            <person name="Atlas R.M."/>
            <person name="Andersen G.L."/>
        </authorList>
    </citation>
    <scope>NUCLEOTIDE SEQUENCE [LARGE SCALE GENOMIC DNA]</scope>
</reference>
<dbReference type="AlphaFoldDB" id="A0A1Y5FCZ9"/>
<comment type="caution">
    <text evidence="1">The sequence shown here is derived from an EMBL/GenBank/DDBJ whole genome shotgun (WGS) entry which is preliminary data.</text>
</comment>
<evidence type="ECO:0000313" key="2">
    <source>
        <dbReference type="Proteomes" id="UP000196531"/>
    </source>
</evidence>
<evidence type="ECO:0000313" key="1">
    <source>
        <dbReference type="EMBL" id="OUR97321.1"/>
    </source>
</evidence>
<dbReference type="Proteomes" id="UP000196531">
    <property type="component" value="Unassembled WGS sequence"/>
</dbReference>
<sequence>MSYIIVSSDERFSKAFSLRLQAKIGVSSILQPSLEQARGFLDILADVEGIILLKPVPETEFQYFIDRASLDDLEVLIPDEQIASTESSSIKRWKLHDDIIELLGTTENPLELDYFSFSLSHLSIFNIAPVDYYMMLGDDRKYLKIINKGETDLKKHIAQLHKKEIGQIYIEKSDVPALLERIEDLMKDEFSKSPIDPIKLQEQTYQVLKQLGLSDFGLQLARTSVDSLIESIDSKDDTKGFLNSLYTNSNDRSYQLTYMTSLMSINVLAKFDWATDSMKKDLAFASLFNDLGLSGELVFVRGKNSLGMLSSDVAKKVKTHAYDTYEGLLKQKQLELGEAATIILQHHGSVNGQGFGSELDLIRPLSALFLVCEEFCVGVINSKGGKVNIVGILSSIKKTYRGKSVDKYCSVILDLFKAS</sequence>